<dbReference type="AlphaFoldDB" id="A0AAV5JMY9"/>
<protein>
    <submittedName>
        <fullName evidence="1">Uncharacterized protein</fullName>
    </submittedName>
</protein>
<comment type="caution">
    <text evidence="1">The sequence shown here is derived from an EMBL/GenBank/DDBJ whole genome shotgun (WGS) entry which is preliminary data.</text>
</comment>
<dbReference type="EMBL" id="BPVZ01000037">
    <property type="protein sequence ID" value="GKV12932.1"/>
    <property type="molecule type" value="Genomic_DNA"/>
</dbReference>
<proteinExistence type="predicted"/>
<dbReference type="Proteomes" id="UP001054252">
    <property type="component" value="Unassembled WGS sequence"/>
</dbReference>
<sequence>MLGSRNLDLGSVRNPVAGFVELRSGFHKEPNCWVRRIQLLGSLLAGFKEPSFCYIEALNHFFHFLIGFDL</sequence>
<name>A0AAV5JMY9_9ROSI</name>
<organism evidence="1 2">
    <name type="scientific">Rubroshorea leprosula</name>
    <dbReference type="NCBI Taxonomy" id="152421"/>
    <lineage>
        <taxon>Eukaryota</taxon>
        <taxon>Viridiplantae</taxon>
        <taxon>Streptophyta</taxon>
        <taxon>Embryophyta</taxon>
        <taxon>Tracheophyta</taxon>
        <taxon>Spermatophyta</taxon>
        <taxon>Magnoliopsida</taxon>
        <taxon>eudicotyledons</taxon>
        <taxon>Gunneridae</taxon>
        <taxon>Pentapetalae</taxon>
        <taxon>rosids</taxon>
        <taxon>malvids</taxon>
        <taxon>Malvales</taxon>
        <taxon>Dipterocarpaceae</taxon>
        <taxon>Rubroshorea</taxon>
    </lineage>
</organism>
<evidence type="ECO:0000313" key="2">
    <source>
        <dbReference type="Proteomes" id="UP001054252"/>
    </source>
</evidence>
<gene>
    <name evidence="1" type="ORF">SLEP1_g24014</name>
</gene>
<evidence type="ECO:0000313" key="1">
    <source>
        <dbReference type="EMBL" id="GKV12932.1"/>
    </source>
</evidence>
<reference evidence="1 2" key="1">
    <citation type="journal article" date="2021" name="Commun. Biol.">
        <title>The genome of Shorea leprosula (Dipterocarpaceae) highlights the ecological relevance of drought in aseasonal tropical rainforests.</title>
        <authorList>
            <person name="Ng K.K.S."/>
            <person name="Kobayashi M.J."/>
            <person name="Fawcett J.A."/>
            <person name="Hatakeyama M."/>
            <person name="Paape T."/>
            <person name="Ng C.H."/>
            <person name="Ang C.C."/>
            <person name="Tnah L.H."/>
            <person name="Lee C.T."/>
            <person name="Nishiyama T."/>
            <person name="Sese J."/>
            <person name="O'Brien M.J."/>
            <person name="Copetti D."/>
            <person name="Mohd Noor M.I."/>
            <person name="Ong R.C."/>
            <person name="Putra M."/>
            <person name="Sireger I.Z."/>
            <person name="Indrioko S."/>
            <person name="Kosugi Y."/>
            <person name="Izuno A."/>
            <person name="Isagi Y."/>
            <person name="Lee S.L."/>
            <person name="Shimizu K.K."/>
        </authorList>
    </citation>
    <scope>NUCLEOTIDE SEQUENCE [LARGE SCALE GENOMIC DNA]</scope>
    <source>
        <strain evidence="1">214</strain>
    </source>
</reference>
<accession>A0AAV5JMY9</accession>
<keyword evidence="2" id="KW-1185">Reference proteome</keyword>